<reference evidence="2" key="1">
    <citation type="journal article" date="2023" name="Mol. Phylogenet. Evol.">
        <title>Genome-scale phylogeny and comparative genomics of the fungal order Sordariales.</title>
        <authorList>
            <person name="Hensen N."/>
            <person name="Bonometti L."/>
            <person name="Westerberg I."/>
            <person name="Brannstrom I.O."/>
            <person name="Guillou S."/>
            <person name="Cros-Aarteil S."/>
            <person name="Calhoun S."/>
            <person name="Haridas S."/>
            <person name="Kuo A."/>
            <person name="Mondo S."/>
            <person name="Pangilinan J."/>
            <person name="Riley R."/>
            <person name="LaButti K."/>
            <person name="Andreopoulos B."/>
            <person name="Lipzen A."/>
            <person name="Chen C."/>
            <person name="Yan M."/>
            <person name="Daum C."/>
            <person name="Ng V."/>
            <person name="Clum A."/>
            <person name="Steindorff A."/>
            <person name="Ohm R.A."/>
            <person name="Martin F."/>
            <person name="Silar P."/>
            <person name="Natvig D.O."/>
            <person name="Lalanne C."/>
            <person name="Gautier V."/>
            <person name="Ament-Velasquez S.L."/>
            <person name="Kruys A."/>
            <person name="Hutchinson M.I."/>
            <person name="Powell A.J."/>
            <person name="Barry K."/>
            <person name="Miller A.N."/>
            <person name="Grigoriev I.V."/>
            <person name="Debuchy R."/>
            <person name="Gladieux P."/>
            <person name="Hiltunen Thoren M."/>
            <person name="Johannesson H."/>
        </authorList>
    </citation>
    <scope>NUCLEOTIDE SEQUENCE</scope>
    <source>
        <strain evidence="2">PSN293</strain>
    </source>
</reference>
<accession>A0AAN6YIV0</accession>
<feature type="compositionally biased region" description="Polar residues" evidence="1">
    <location>
        <begin position="199"/>
        <end position="211"/>
    </location>
</feature>
<comment type="caution">
    <text evidence="2">The sequence shown here is derived from an EMBL/GenBank/DDBJ whole genome shotgun (WGS) entry which is preliminary data.</text>
</comment>
<dbReference type="Proteomes" id="UP001301769">
    <property type="component" value="Unassembled WGS sequence"/>
</dbReference>
<protein>
    <submittedName>
        <fullName evidence="2">Uncharacterized protein</fullName>
    </submittedName>
</protein>
<feature type="region of interest" description="Disordered" evidence="1">
    <location>
        <begin position="192"/>
        <end position="211"/>
    </location>
</feature>
<evidence type="ECO:0000313" key="2">
    <source>
        <dbReference type="EMBL" id="KAK4219914.1"/>
    </source>
</evidence>
<dbReference type="AlphaFoldDB" id="A0AAN6YIV0"/>
<name>A0AAN6YIV0_9PEZI</name>
<sequence length="211" mass="23460">MSSVGGVMKNIGQDGILWRDETTISEEEPRFIAVRKVCFPGTSVPITSGLKNEIPIFYNLRDNRDFITTIAAHRLTGIPKRDLDAWADSPNPPKVSVSWTFMGQDTPVFTFLLWLVTDNSPTACSTGSIVFAHSIKSEWELAQSVQRTTAIRAPSDSYTIYSLPQQQIPQRRSNASRLPYCATCGKRETSSKRRRTSDHQCGTAASTGSNW</sequence>
<proteinExistence type="predicted"/>
<evidence type="ECO:0000256" key="1">
    <source>
        <dbReference type="SAM" id="MobiDB-lite"/>
    </source>
</evidence>
<gene>
    <name evidence="2" type="ORF">QBC37DRAFT_382177</name>
</gene>
<reference evidence="2" key="2">
    <citation type="submission" date="2023-05" db="EMBL/GenBank/DDBJ databases">
        <authorList>
            <consortium name="Lawrence Berkeley National Laboratory"/>
            <person name="Steindorff A."/>
            <person name="Hensen N."/>
            <person name="Bonometti L."/>
            <person name="Westerberg I."/>
            <person name="Brannstrom I.O."/>
            <person name="Guillou S."/>
            <person name="Cros-Aarteil S."/>
            <person name="Calhoun S."/>
            <person name="Haridas S."/>
            <person name="Kuo A."/>
            <person name="Mondo S."/>
            <person name="Pangilinan J."/>
            <person name="Riley R."/>
            <person name="Labutti K."/>
            <person name="Andreopoulos B."/>
            <person name="Lipzen A."/>
            <person name="Chen C."/>
            <person name="Yanf M."/>
            <person name="Daum C."/>
            <person name="Ng V."/>
            <person name="Clum A."/>
            <person name="Ohm R."/>
            <person name="Martin F."/>
            <person name="Silar P."/>
            <person name="Natvig D."/>
            <person name="Lalanne C."/>
            <person name="Gautier V."/>
            <person name="Ament-Velasquez S.L."/>
            <person name="Kruys A."/>
            <person name="Hutchinson M.I."/>
            <person name="Powell A.J."/>
            <person name="Barry K."/>
            <person name="Miller A.N."/>
            <person name="Grigoriev I.V."/>
            <person name="Debuchy R."/>
            <person name="Gladieux P."/>
            <person name="Thoren M.H."/>
            <person name="Johannesson H."/>
        </authorList>
    </citation>
    <scope>NUCLEOTIDE SEQUENCE</scope>
    <source>
        <strain evidence="2">PSN293</strain>
    </source>
</reference>
<evidence type="ECO:0000313" key="3">
    <source>
        <dbReference type="Proteomes" id="UP001301769"/>
    </source>
</evidence>
<keyword evidence="3" id="KW-1185">Reference proteome</keyword>
<organism evidence="2 3">
    <name type="scientific">Rhypophila decipiens</name>
    <dbReference type="NCBI Taxonomy" id="261697"/>
    <lineage>
        <taxon>Eukaryota</taxon>
        <taxon>Fungi</taxon>
        <taxon>Dikarya</taxon>
        <taxon>Ascomycota</taxon>
        <taxon>Pezizomycotina</taxon>
        <taxon>Sordariomycetes</taxon>
        <taxon>Sordariomycetidae</taxon>
        <taxon>Sordariales</taxon>
        <taxon>Naviculisporaceae</taxon>
        <taxon>Rhypophila</taxon>
    </lineage>
</organism>
<dbReference type="EMBL" id="MU858046">
    <property type="protein sequence ID" value="KAK4219914.1"/>
    <property type="molecule type" value="Genomic_DNA"/>
</dbReference>